<dbReference type="EC" id="4.1.1.23" evidence="9"/>
<dbReference type="EMBL" id="CP030139">
    <property type="protein sequence ID" value="WVS92436.1"/>
    <property type="molecule type" value="Genomic_DNA"/>
</dbReference>
<dbReference type="Proteomes" id="UP000267249">
    <property type="component" value="Chromosome"/>
</dbReference>
<feature type="active site" description="For OMPdecase activity" evidence="10">
    <location>
        <position position="65"/>
    </location>
</feature>
<proteinExistence type="inferred from homology"/>
<feature type="binding site" evidence="9 11">
    <location>
        <position position="218"/>
    </location>
    <ligand>
        <name>substrate</name>
    </ligand>
</feature>
<evidence type="ECO:0000313" key="14">
    <source>
        <dbReference type="EMBL" id="WVS92436.1"/>
    </source>
</evidence>
<dbReference type="SUPFAM" id="SSF51366">
    <property type="entry name" value="Ribulose-phoshate binding barrel"/>
    <property type="match status" value="1"/>
</dbReference>
<gene>
    <name evidence="9 14" type="primary">pyrF</name>
    <name evidence="14" type="ORF">DOP62_03285</name>
</gene>
<evidence type="ECO:0000256" key="4">
    <source>
        <dbReference type="ARBA" id="ARBA00022793"/>
    </source>
</evidence>
<protein>
    <recommendedName>
        <fullName evidence="9">Orotidine 5'-phosphate decarboxylase</fullName>
        <ecNumber evidence="9">4.1.1.23</ecNumber>
    </recommendedName>
    <alternativeName>
        <fullName evidence="9">OMP decarboxylase</fullName>
        <shortName evidence="9">OMPDCase</shortName>
        <shortName evidence="9">OMPdecase</shortName>
    </alternativeName>
</protein>
<feature type="binding site" evidence="9 11">
    <location>
        <position position="189"/>
    </location>
    <ligand>
        <name>substrate</name>
    </ligand>
</feature>
<dbReference type="SMART" id="SM00934">
    <property type="entry name" value="OMPdecase"/>
    <property type="match status" value="1"/>
</dbReference>
<keyword evidence="6 9" id="KW-0456">Lyase</keyword>
<dbReference type="HAMAP" id="MF_01200_B">
    <property type="entry name" value="OMPdecase_type1_B"/>
    <property type="match status" value="1"/>
</dbReference>
<feature type="domain" description="Orotidine 5'-phosphate decarboxylase" evidence="13">
    <location>
        <begin position="9"/>
        <end position="234"/>
    </location>
</feature>
<evidence type="ECO:0000256" key="12">
    <source>
        <dbReference type="RuleBase" id="RU000512"/>
    </source>
</evidence>
<dbReference type="NCBIfam" id="TIGR01740">
    <property type="entry name" value="pyrF"/>
    <property type="match status" value="1"/>
</dbReference>
<feature type="active site" description="Proton donor" evidence="9">
    <location>
        <position position="65"/>
    </location>
</feature>
<dbReference type="InterPro" id="IPR018089">
    <property type="entry name" value="OMPdecase_AS"/>
</dbReference>
<feature type="active site" description="For OMPdecase activity" evidence="10">
    <location>
        <position position="63"/>
    </location>
</feature>
<dbReference type="PANTHER" id="PTHR32119">
    <property type="entry name" value="OROTIDINE 5'-PHOSPHATE DECARBOXYLASE"/>
    <property type="match status" value="1"/>
</dbReference>
<evidence type="ECO:0000256" key="7">
    <source>
        <dbReference type="ARBA" id="ARBA00049157"/>
    </source>
</evidence>
<name>A0AAQ3RBH6_SYNEL</name>
<feature type="active site" description="For OMPdecase activity" evidence="10">
    <location>
        <position position="68"/>
    </location>
</feature>
<dbReference type="Gene3D" id="3.20.20.70">
    <property type="entry name" value="Aldolase class I"/>
    <property type="match status" value="1"/>
</dbReference>
<feature type="binding site" evidence="9 11">
    <location>
        <position position="127"/>
    </location>
    <ligand>
        <name>substrate</name>
    </ligand>
</feature>
<feature type="binding site" evidence="9 11">
    <location>
        <position position="219"/>
    </location>
    <ligand>
        <name>substrate</name>
    </ligand>
</feature>
<comment type="pathway">
    <text evidence="2 9 12">Pyrimidine metabolism; UMP biosynthesis via de novo pathway; UMP from orotate: step 2/2.</text>
</comment>
<feature type="binding site" evidence="9 11">
    <location>
        <position position="36"/>
    </location>
    <ligand>
        <name>substrate</name>
    </ligand>
</feature>
<feature type="binding site" evidence="9">
    <location>
        <begin position="63"/>
        <end position="72"/>
    </location>
    <ligand>
        <name>substrate</name>
    </ligand>
</feature>
<organism evidence="14 15">
    <name type="scientific">Synechococcus elongatus PCC 11801</name>
    <dbReference type="NCBI Taxonomy" id="2219813"/>
    <lineage>
        <taxon>Bacteria</taxon>
        <taxon>Bacillati</taxon>
        <taxon>Cyanobacteriota</taxon>
        <taxon>Cyanophyceae</taxon>
        <taxon>Synechococcales</taxon>
        <taxon>Synechococcaceae</taxon>
        <taxon>Synechococcus</taxon>
    </lineage>
</organism>
<dbReference type="FunFam" id="3.20.20.70:FF:000015">
    <property type="entry name" value="Orotidine 5'-phosphate decarboxylase"/>
    <property type="match status" value="1"/>
</dbReference>
<evidence type="ECO:0000256" key="10">
    <source>
        <dbReference type="PIRSR" id="PIRSR614732-1"/>
    </source>
</evidence>
<dbReference type="GO" id="GO:0044205">
    <property type="term" value="P:'de novo' UMP biosynthetic process"/>
    <property type="evidence" value="ECO:0007669"/>
    <property type="project" value="UniProtKB-UniRule"/>
</dbReference>
<dbReference type="InterPro" id="IPR001754">
    <property type="entry name" value="OMPdeCOase_dom"/>
</dbReference>
<dbReference type="InterPro" id="IPR014732">
    <property type="entry name" value="OMPdecase"/>
</dbReference>
<evidence type="ECO:0000256" key="9">
    <source>
        <dbReference type="HAMAP-Rule" id="MF_01200"/>
    </source>
</evidence>
<comment type="catalytic activity">
    <reaction evidence="7 9 12">
        <text>orotidine 5'-phosphate + H(+) = UMP + CO2</text>
        <dbReference type="Rhea" id="RHEA:11596"/>
        <dbReference type="ChEBI" id="CHEBI:15378"/>
        <dbReference type="ChEBI" id="CHEBI:16526"/>
        <dbReference type="ChEBI" id="CHEBI:57538"/>
        <dbReference type="ChEBI" id="CHEBI:57865"/>
        <dbReference type="EC" id="4.1.1.23"/>
    </reaction>
</comment>
<feature type="binding site" evidence="9 11">
    <location>
        <position position="198"/>
    </location>
    <ligand>
        <name>substrate</name>
    </ligand>
</feature>
<comment type="subunit">
    <text evidence="3 9">Homodimer.</text>
</comment>
<evidence type="ECO:0000256" key="2">
    <source>
        <dbReference type="ARBA" id="ARBA00004861"/>
    </source>
</evidence>
<reference evidence="14 15" key="1">
    <citation type="journal article" date="2018" name="Sci. Rep.">
        <title>Genome Features and Biochemical Characteristics of a Robust, Fast Growing and Naturally Transformable Cyanobacterium Synechococcus elongatus PCC 11801 Isolated from India.</title>
        <authorList>
            <person name="Jaiswal D."/>
            <person name="Sengupta A."/>
            <person name="Sohoni S."/>
            <person name="Sengupta S."/>
            <person name="Phadnavis A.G."/>
            <person name="Pakrasi H.B."/>
            <person name="Wangikar P.P."/>
        </authorList>
    </citation>
    <scope>NUCLEOTIDE SEQUENCE [LARGE SCALE GENOMIC DNA]</scope>
    <source>
        <strain evidence="14 15">PCC 11801</strain>
    </source>
</reference>
<evidence type="ECO:0000256" key="11">
    <source>
        <dbReference type="PIRSR" id="PIRSR614732-2"/>
    </source>
</evidence>
<evidence type="ECO:0000313" key="15">
    <source>
        <dbReference type="Proteomes" id="UP000267249"/>
    </source>
</evidence>
<dbReference type="InterPro" id="IPR011060">
    <property type="entry name" value="RibuloseP-bd_barrel"/>
</dbReference>
<sequence length="240" mass="25241">MTGLEPRDRIIVPLDVPDAEAAIALIDRLPEARFFKVGLELFVATGATVLEALKQRNKKIFLDLKFHDIPNTMAGACRSAARYGVDLLTIHATAGKPALEAAQAAAIAGAEAAGVQPPTLLAVTVLTSLSQQQLNDELHVPEAVPNYVQHLARQAEACGIGGCVCSPQELIVVSTACSDAFIRVTPGVRPTWAAAGDQQRVMTPQQAIAAGATYLVIGRPITAADDPAAAFQRVCEELTA</sequence>
<dbReference type="InterPro" id="IPR047596">
    <property type="entry name" value="OMPdecase_bac"/>
</dbReference>
<dbReference type="PANTHER" id="PTHR32119:SF2">
    <property type="entry name" value="OROTIDINE 5'-PHOSPHATE DECARBOXYLASE"/>
    <property type="match status" value="1"/>
</dbReference>
<feature type="binding site" evidence="9 11">
    <location>
        <position position="15"/>
    </location>
    <ligand>
        <name>substrate</name>
    </ligand>
</feature>
<evidence type="ECO:0000256" key="1">
    <source>
        <dbReference type="ARBA" id="ARBA00002356"/>
    </source>
</evidence>
<evidence type="ECO:0000256" key="5">
    <source>
        <dbReference type="ARBA" id="ARBA00022975"/>
    </source>
</evidence>
<comment type="similarity">
    <text evidence="8 9">Belongs to the OMP decarboxylase family. Type 1 subfamily.</text>
</comment>
<keyword evidence="5 9" id="KW-0665">Pyrimidine biosynthesis</keyword>
<dbReference type="GO" id="GO:0006207">
    <property type="term" value="P:'de novo' pyrimidine nucleobase biosynthetic process"/>
    <property type="evidence" value="ECO:0007669"/>
    <property type="project" value="InterPro"/>
</dbReference>
<dbReference type="NCBIfam" id="NF001273">
    <property type="entry name" value="PRK00230.1"/>
    <property type="match status" value="1"/>
</dbReference>
<dbReference type="RefSeq" id="WP_370538773.1">
    <property type="nucleotide sequence ID" value="NZ_CP030139.2"/>
</dbReference>
<keyword evidence="4 9" id="KW-0210">Decarboxylase</keyword>
<dbReference type="CDD" id="cd04725">
    <property type="entry name" value="OMP_decarboxylase_like"/>
    <property type="match status" value="1"/>
</dbReference>
<comment type="function">
    <text evidence="1 9">Catalyzes the decarboxylation of orotidine 5'-monophosphate (OMP) to uridine 5'-monophosphate (UMP).</text>
</comment>
<evidence type="ECO:0000256" key="6">
    <source>
        <dbReference type="ARBA" id="ARBA00023239"/>
    </source>
</evidence>
<accession>A0AAQ3RBH6</accession>
<dbReference type="InterPro" id="IPR013785">
    <property type="entry name" value="Aldolase_TIM"/>
</dbReference>
<evidence type="ECO:0000256" key="8">
    <source>
        <dbReference type="ARBA" id="ARBA00061012"/>
    </source>
</evidence>
<dbReference type="Pfam" id="PF00215">
    <property type="entry name" value="OMPdecase"/>
    <property type="match status" value="1"/>
</dbReference>
<evidence type="ECO:0000256" key="3">
    <source>
        <dbReference type="ARBA" id="ARBA00011738"/>
    </source>
</evidence>
<dbReference type="AlphaFoldDB" id="A0AAQ3RBH6"/>
<dbReference type="GO" id="GO:0005829">
    <property type="term" value="C:cytosol"/>
    <property type="evidence" value="ECO:0007669"/>
    <property type="project" value="TreeGrafter"/>
</dbReference>
<evidence type="ECO:0000259" key="13">
    <source>
        <dbReference type="SMART" id="SM00934"/>
    </source>
</evidence>
<dbReference type="PROSITE" id="PS00156">
    <property type="entry name" value="OMPDECASE"/>
    <property type="match status" value="1"/>
</dbReference>
<dbReference type="GO" id="GO:0004590">
    <property type="term" value="F:orotidine-5'-phosphate decarboxylase activity"/>
    <property type="evidence" value="ECO:0007669"/>
    <property type="project" value="UniProtKB-UniRule"/>
</dbReference>